<name>A0A0F0KLR4_9MICO</name>
<dbReference type="EMBL" id="JYIV01000027">
    <property type="protein sequence ID" value="KJL21384.1"/>
    <property type="molecule type" value="Genomic_DNA"/>
</dbReference>
<feature type="binding site" evidence="5">
    <location>
        <position position="177"/>
    </location>
    <ligand>
        <name>Zn(2+)</name>
        <dbReference type="ChEBI" id="CHEBI:29105"/>
    </ligand>
</feature>
<dbReference type="InterPro" id="IPR001474">
    <property type="entry name" value="GTP_CycHdrlase_I"/>
</dbReference>
<keyword evidence="5" id="KW-0342">GTP-binding</keyword>
<dbReference type="PANTHER" id="PTHR11109">
    <property type="entry name" value="GTP CYCLOHYDROLASE I"/>
    <property type="match status" value="1"/>
</dbReference>
<dbReference type="GO" id="GO:0046654">
    <property type="term" value="P:tetrahydrofolate biosynthetic process"/>
    <property type="evidence" value="ECO:0007669"/>
    <property type="project" value="UniProtKB-UniRule"/>
</dbReference>
<comment type="catalytic activity">
    <reaction evidence="1 5">
        <text>GTP + H2O = 7,8-dihydroneopterin 3'-triphosphate + formate + H(+)</text>
        <dbReference type="Rhea" id="RHEA:17473"/>
        <dbReference type="ChEBI" id="CHEBI:15377"/>
        <dbReference type="ChEBI" id="CHEBI:15378"/>
        <dbReference type="ChEBI" id="CHEBI:15740"/>
        <dbReference type="ChEBI" id="CHEBI:37565"/>
        <dbReference type="ChEBI" id="CHEBI:58462"/>
        <dbReference type="EC" id="3.5.4.16"/>
    </reaction>
</comment>
<feature type="binding site" evidence="5">
    <location>
        <position position="106"/>
    </location>
    <ligand>
        <name>Zn(2+)</name>
        <dbReference type="ChEBI" id="CHEBI:29105"/>
    </ligand>
</feature>
<sequence>MRRARSRARREQGTRGLRRRDVTVDRERVERLTRELLAAIGEDPDRPGLKQTPTRMAELYTEFFSGVGEDPAEPLARTISVSRGPAPDTLPSGAVLLRDIRFRSVCEHHLLPFAGHAHIAYLPGEQVVGLGALVRVVEILAARPQVQERLGEQIADTIAEHLDTRGVLVVLDASHGCVTMRGGRQTEASTLTIAARGEYDDPVSRAEVITLIGAGGFGAAHG</sequence>
<dbReference type="GO" id="GO:0003934">
    <property type="term" value="F:GTP cyclohydrolase I activity"/>
    <property type="evidence" value="ECO:0007669"/>
    <property type="project" value="UniProtKB-UniRule"/>
</dbReference>
<dbReference type="InterPro" id="IPR043134">
    <property type="entry name" value="GTP-CH-I_N"/>
</dbReference>
<evidence type="ECO:0000256" key="2">
    <source>
        <dbReference type="ARBA" id="ARBA00005080"/>
    </source>
</evidence>
<dbReference type="FunFam" id="3.30.1130.10:FF:000001">
    <property type="entry name" value="GTP cyclohydrolase 1"/>
    <property type="match status" value="1"/>
</dbReference>
<keyword evidence="4 5" id="KW-0378">Hydrolase</keyword>
<evidence type="ECO:0000256" key="5">
    <source>
        <dbReference type="HAMAP-Rule" id="MF_00223"/>
    </source>
</evidence>
<organism evidence="7 8">
    <name type="scientific">Microbacterium oxydans</name>
    <dbReference type="NCBI Taxonomy" id="82380"/>
    <lineage>
        <taxon>Bacteria</taxon>
        <taxon>Bacillati</taxon>
        <taxon>Actinomycetota</taxon>
        <taxon>Actinomycetes</taxon>
        <taxon>Micrococcales</taxon>
        <taxon>Microbacteriaceae</taxon>
        <taxon>Microbacterium</taxon>
    </lineage>
</organism>
<keyword evidence="5" id="KW-0479">Metal-binding</keyword>
<comment type="similarity">
    <text evidence="5">Belongs to the GTP cyclohydrolase I family.</text>
</comment>
<dbReference type="GO" id="GO:0006730">
    <property type="term" value="P:one-carbon metabolic process"/>
    <property type="evidence" value="ECO:0007669"/>
    <property type="project" value="UniProtKB-UniRule"/>
</dbReference>
<dbReference type="EC" id="3.5.4.16" evidence="5"/>
<dbReference type="GO" id="GO:0006729">
    <property type="term" value="P:tetrahydrobiopterin biosynthetic process"/>
    <property type="evidence" value="ECO:0007669"/>
    <property type="project" value="TreeGrafter"/>
</dbReference>
<dbReference type="UniPathway" id="UPA00848">
    <property type="reaction ID" value="UER00151"/>
</dbReference>
<comment type="subunit">
    <text evidence="5">Homopolymer.</text>
</comment>
<dbReference type="Gene3D" id="3.30.1130.10">
    <property type="match status" value="1"/>
</dbReference>
<protein>
    <recommendedName>
        <fullName evidence="5">GTP cyclohydrolase 1</fullName>
        <ecNumber evidence="5">3.5.4.16</ecNumber>
    </recommendedName>
    <alternativeName>
        <fullName evidence="5">GTP cyclohydrolase I</fullName>
        <shortName evidence="5">GTP-CH-I</shortName>
    </alternativeName>
</protein>
<dbReference type="PATRIC" id="fig|82380.10.peg.2412"/>
<reference evidence="7 8" key="1">
    <citation type="submission" date="2015-02" db="EMBL/GenBank/DDBJ databases">
        <title>Draft genome sequences of ten Microbacterium spp. with emphasis on heavy metal contaminated environments.</title>
        <authorList>
            <person name="Corretto E."/>
        </authorList>
    </citation>
    <scope>NUCLEOTIDE SEQUENCE [LARGE SCALE GENOMIC DNA]</scope>
    <source>
        <strain evidence="7 8">BEL163</strain>
    </source>
</reference>
<evidence type="ECO:0000256" key="3">
    <source>
        <dbReference type="ARBA" id="ARBA00022563"/>
    </source>
</evidence>
<dbReference type="NCBIfam" id="NF006825">
    <property type="entry name" value="PRK09347.1-2"/>
    <property type="match status" value="1"/>
</dbReference>
<evidence type="ECO:0000259" key="6">
    <source>
        <dbReference type="Pfam" id="PF01227"/>
    </source>
</evidence>
<accession>A0A0F0KLR4</accession>
<dbReference type="Pfam" id="PF01227">
    <property type="entry name" value="GTP_cyclohydroI"/>
    <property type="match status" value="1"/>
</dbReference>
<keyword evidence="3 5" id="KW-0554">One-carbon metabolism</keyword>
<proteinExistence type="inferred from homology"/>
<dbReference type="GO" id="GO:0005737">
    <property type="term" value="C:cytoplasm"/>
    <property type="evidence" value="ECO:0007669"/>
    <property type="project" value="TreeGrafter"/>
</dbReference>
<evidence type="ECO:0000313" key="7">
    <source>
        <dbReference type="EMBL" id="KJL21384.1"/>
    </source>
</evidence>
<keyword evidence="5" id="KW-0862">Zinc</keyword>
<evidence type="ECO:0000256" key="1">
    <source>
        <dbReference type="ARBA" id="ARBA00001052"/>
    </source>
</evidence>
<keyword evidence="5" id="KW-0547">Nucleotide-binding</keyword>
<dbReference type="Proteomes" id="UP000033725">
    <property type="component" value="Unassembled WGS sequence"/>
</dbReference>
<dbReference type="InterPro" id="IPR020602">
    <property type="entry name" value="GTP_CycHdrlase_I_dom"/>
</dbReference>
<dbReference type="AlphaFoldDB" id="A0A0F0KLR4"/>
<dbReference type="NCBIfam" id="NF006826">
    <property type="entry name" value="PRK09347.1-3"/>
    <property type="match status" value="1"/>
</dbReference>
<dbReference type="SUPFAM" id="SSF55620">
    <property type="entry name" value="Tetrahydrobiopterin biosynthesis enzymes-like"/>
    <property type="match status" value="1"/>
</dbReference>
<gene>
    <name evidence="5 7" type="primary">folE</name>
    <name evidence="7" type="ORF">RN51_02401</name>
</gene>
<dbReference type="PANTHER" id="PTHR11109:SF7">
    <property type="entry name" value="GTP CYCLOHYDROLASE 1"/>
    <property type="match status" value="1"/>
</dbReference>
<comment type="caution">
    <text evidence="7">The sequence shown here is derived from an EMBL/GenBank/DDBJ whole genome shotgun (WGS) entry which is preliminary data.</text>
</comment>
<evidence type="ECO:0000313" key="8">
    <source>
        <dbReference type="Proteomes" id="UP000033725"/>
    </source>
</evidence>
<dbReference type="GO" id="GO:0005525">
    <property type="term" value="F:GTP binding"/>
    <property type="evidence" value="ECO:0007669"/>
    <property type="project" value="UniProtKB-KW"/>
</dbReference>
<dbReference type="HAMAP" id="MF_00223">
    <property type="entry name" value="FolE"/>
    <property type="match status" value="1"/>
</dbReference>
<comment type="pathway">
    <text evidence="2 5">Cofactor biosynthesis; 7,8-dihydroneopterin triphosphate biosynthesis; 7,8-dihydroneopterin triphosphate from GTP: step 1/1.</text>
</comment>
<feature type="domain" description="GTP cyclohydrolase I" evidence="6">
    <location>
        <begin position="30"/>
        <end position="212"/>
    </location>
</feature>
<dbReference type="InterPro" id="IPR043133">
    <property type="entry name" value="GTP-CH-I_C/QueF"/>
</dbReference>
<dbReference type="GO" id="GO:0008270">
    <property type="term" value="F:zinc ion binding"/>
    <property type="evidence" value="ECO:0007669"/>
    <property type="project" value="UniProtKB-UniRule"/>
</dbReference>
<dbReference type="Gene3D" id="1.10.286.10">
    <property type="match status" value="1"/>
</dbReference>
<feature type="binding site" evidence="5">
    <location>
        <position position="109"/>
    </location>
    <ligand>
        <name>Zn(2+)</name>
        <dbReference type="ChEBI" id="CHEBI:29105"/>
    </ligand>
</feature>
<evidence type="ECO:0000256" key="4">
    <source>
        <dbReference type="ARBA" id="ARBA00022801"/>
    </source>
</evidence>